<organism evidence="1 2">
    <name type="scientific">Periweissella cryptocerci</name>
    <dbReference type="NCBI Taxonomy" id="2506420"/>
    <lineage>
        <taxon>Bacteria</taxon>
        <taxon>Bacillati</taxon>
        <taxon>Bacillota</taxon>
        <taxon>Bacilli</taxon>
        <taxon>Lactobacillales</taxon>
        <taxon>Lactobacillaceae</taxon>
        <taxon>Periweissella</taxon>
    </lineage>
</organism>
<evidence type="ECO:0000313" key="2">
    <source>
        <dbReference type="Proteomes" id="UP000292886"/>
    </source>
</evidence>
<dbReference type="EMBL" id="CP037940">
    <property type="protein sequence ID" value="QBO35377.1"/>
    <property type="molecule type" value="Genomic_DNA"/>
</dbReference>
<keyword evidence="2" id="KW-1185">Reference proteome</keyword>
<dbReference type="KEGG" id="wei:EQG49_02295"/>
<accession>A0A4P6YRT1</accession>
<protein>
    <submittedName>
        <fullName evidence="1">Uncharacterized protein</fullName>
    </submittedName>
</protein>
<dbReference type="OrthoDB" id="2165354at2"/>
<dbReference type="AlphaFoldDB" id="A0A4P6YRT1"/>
<dbReference type="Proteomes" id="UP000292886">
    <property type="component" value="Chromosome"/>
</dbReference>
<gene>
    <name evidence="1" type="ORF">EQG49_02295</name>
</gene>
<reference evidence="2" key="1">
    <citation type="submission" date="2019-03" db="EMBL/GenBank/DDBJ databases">
        <title>Weissella sp. 26KH-42 Genome sequencing.</title>
        <authorList>
            <person name="Heo J."/>
            <person name="Kim S.-J."/>
            <person name="Kim J.-S."/>
            <person name="Hong S.-B."/>
            <person name="Kwon S.-W."/>
        </authorList>
    </citation>
    <scope>NUCLEOTIDE SEQUENCE [LARGE SCALE GENOMIC DNA]</scope>
    <source>
        <strain evidence="2">26KH-42</strain>
    </source>
</reference>
<dbReference type="InterPro" id="IPR046078">
    <property type="entry name" value="DUF6096"/>
</dbReference>
<sequence length="135" mass="14639">MKPIEFKFGSKTLSLKLDTATAVRIETRLGKAFVGIFFDGENFRLPMTQELLIVLQEANTIHGVAIADMYALNDEFMAAGGNYMELIPAIQNLMSEAGFLPKTDKPEAIKAPSAPAMVAVPEVQVPTETPAQPTV</sequence>
<name>A0A4P6YRT1_9LACO</name>
<evidence type="ECO:0000313" key="1">
    <source>
        <dbReference type="EMBL" id="QBO35377.1"/>
    </source>
</evidence>
<proteinExistence type="predicted"/>
<dbReference type="Pfam" id="PF19591">
    <property type="entry name" value="DUF6096"/>
    <property type="match status" value="1"/>
</dbReference>
<dbReference type="RefSeq" id="WP_133362457.1">
    <property type="nucleotide sequence ID" value="NZ_CP037940.1"/>
</dbReference>